<feature type="compositionally biased region" description="Acidic residues" evidence="1">
    <location>
        <begin position="1175"/>
        <end position="1192"/>
    </location>
</feature>
<feature type="domain" description="FANCI helical" evidence="6">
    <location>
        <begin position="224"/>
        <end position="290"/>
    </location>
</feature>
<feature type="compositionally biased region" description="Pro residues" evidence="1">
    <location>
        <begin position="1194"/>
        <end position="1203"/>
    </location>
</feature>
<dbReference type="Proteomes" id="UP001162156">
    <property type="component" value="Unassembled WGS sequence"/>
</dbReference>
<comment type="caution">
    <text evidence="8">The sequence shown here is derived from an EMBL/GenBank/DDBJ whole genome shotgun (WGS) entry which is preliminary data.</text>
</comment>
<feature type="region of interest" description="Disordered" evidence="1">
    <location>
        <begin position="640"/>
        <end position="667"/>
    </location>
</feature>
<feature type="compositionally biased region" description="Polar residues" evidence="1">
    <location>
        <begin position="1158"/>
        <end position="1170"/>
    </location>
</feature>
<feature type="region of interest" description="Disordered" evidence="1">
    <location>
        <begin position="1158"/>
        <end position="1203"/>
    </location>
</feature>
<dbReference type="Pfam" id="PF14675">
    <property type="entry name" value="FANCI_S1"/>
    <property type="match status" value="1"/>
</dbReference>
<keyword evidence="9" id="KW-1185">Reference proteome</keyword>
<protein>
    <recommendedName>
        <fullName evidence="10">Fanconi anemia group I protein</fullName>
    </recommendedName>
</protein>
<feature type="domain" description="FANCI solenoid 3" evidence="4">
    <location>
        <begin position="676"/>
        <end position="890"/>
    </location>
</feature>
<dbReference type="InterPro" id="IPR029310">
    <property type="entry name" value="FANCI_HD1"/>
</dbReference>
<dbReference type="PANTHER" id="PTHR21818">
    <property type="entry name" value="BC025462 PROTEIN"/>
    <property type="match status" value="1"/>
</dbReference>
<dbReference type="Pfam" id="PF14679">
    <property type="entry name" value="FANCI_HD1"/>
    <property type="match status" value="1"/>
</dbReference>
<evidence type="ECO:0000259" key="6">
    <source>
        <dbReference type="Pfam" id="PF14679"/>
    </source>
</evidence>
<name>A0AAV8XJ61_9CUCU</name>
<dbReference type="InterPro" id="IPR029308">
    <property type="entry name" value="FANCI_S1"/>
</dbReference>
<dbReference type="Pfam" id="PF14680">
    <property type="entry name" value="FANCI_HD2"/>
    <property type="match status" value="1"/>
</dbReference>
<feature type="domain" description="FANCI helical" evidence="7">
    <location>
        <begin position="464"/>
        <end position="570"/>
    </location>
</feature>
<dbReference type="Pfam" id="PF14677">
    <property type="entry name" value="FANCI_S3"/>
    <property type="match status" value="1"/>
</dbReference>
<dbReference type="GO" id="GO:0070182">
    <property type="term" value="F:DNA polymerase binding"/>
    <property type="evidence" value="ECO:0007669"/>
    <property type="project" value="TreeGrafter"/>
</dbReference>
<gene>
    <name evidence="8" type="ORF">NQ314_011443</name>
</gene>
<dbReference type="InterPro" id="IPR029315">
    <property type="entry name" value="FANCI_S2"/>
</dbReference>
<evidence type="ECO:0000256" key="1">
    <source>
        <dbReference type="SAM" id="MobiDB-lite"/>
    </source>
</evidence>
<dbReference type="InterPro" id="IPR029313">
    <property type="entry name" value="FANCI_S3"/>
</dbReference>
<dbReference type="InterPro" id="IPR029312">
    <property type="entry name" value="FANCI_HD2"/>
</dbReference>
<evidence type="ECO:0000313" key="8">
    <source>
        <dbReference type="EMBL" id="KAJ8938554.1"/>
    </source>
</evidence>
<dbReference type="GO" id="GO:0006281">
    <property type="term" value="P:DNA repair"/>
    <property type="evidence" value="ECO:0007669"/>
    <property type="project" value="InterPro"/>
</dbReference>
<proteinExistence type="predicted"/>
<dbReference type="Pfam" id="PF14676">
    <property type="entry name" value="FANCI_S2"/>
    <property type="match status" value="1"/>
</dbReference>
<sequence length="1203" mass="137019">MASVEEKIHEYGQKRDANALQQIMTTLDDDEASNYINNRTRRERCTGFSKKYDSQSTFWKDLMPELLNVLIERETFEYNDFEYTGVEYKTEFINTLCMSPWSPNIVTSLTAMFIDMPLMKEEHLKIVNKLGTYIEKMTSQEIPAFVYQLLRLCKQQNGRSIFLKLQSYFGLRIYNNRNFNSDSSSDSNVNDFDAIESTSNQEMIEAESTVLYHIHTAASLGHGCIKDYLTSLKNMLKSPEFVLNSFQLMVLFTISTIPHYEETVFDIVRPCIVRSYNEEQRKLNSFCLERELVLQALVNFGFVLLGVGSGLGRDPIAEKQWNLGNMILLKIIKRKRHIAQTVIQTLSNHIVTGQSVSQYIECLYILSKTLPLLMLENQSCIVELMESLVQVPGNVANQLLDALIPITRVSPTIRDHLIILLRKALYSRVTETRQMAVNGFLKLLTNLKVSNLVALSQSSSSTGSFSSGHSLFTQISMNRTTQTVGTSTFSNEALCLEVLSILKRCFMQQLEVRSQLYEGLYDAVCMNSGLGIPVLDLIWFHFSEYYFMDEDLLPPLNFSKIAVCREMESVLLDDGTDLLDIVPESQQKMHTLKEAMSVYEALIGYKICSWDLESENSGQMVNSLFQGYNRLLHFSKPMQKTKKMDNDKSTQQTQANTTLKKDKSKSAKQMRVPETVLNFQTIKKILNLLHEPNVDWSTTAQAVMVKSKREFHQHIMQATIHLVHNVKRHKDIESRYKKLSYDHITDVALVLFSRIVKRLNEFINFDSTTAVLAMDCFHAILVLITSQYKSNMKIFMNKVVGDGNDVGFVVQLTTLVKIYQKIFEMTEEEVNDDIEIKKMSLIIINTLSVLANQIPSDSNPLSIQMCEWLKNFTYNNTVSNKVSSTFINLLFETHIKYKISLTLFEQISASIGNAVGVIREDEDNAETFTIINEGTVQSISLSLCSNIKSILEDIEAVIARLKSEYNILVYPGAENIEKKKENLKTKERGVCCQICFVVTILTNLSNLAIDPGNMSEAIFKNIMHLFCTLSLLTKHFIMRSSKVNLVFQGARFERLVKLAGKQLAPAVNKFVTVCQDRQTRATQEKKKKVDSGALKSKVLRENRIIPKVVYEMEQFSKCVIQLSNKTKVDLAKHVGQGIARDFRIKELKEVLEQAGENTVAYTQSTDSTNVSREETEADDQEINGDIDEEEEIGSPPPSKKSKK</sequence>
<feature type="domain" description="FANCI solenoid 2" evidence="3">
    <location>
        <begin position="293"/>
        <end position="441"/>
    </location>
</feature>
<dbReference type="Pfam" id="PF14678">
    <property type="entry name" value="FANCI_S4"/>
    <property type="match status" value="1"/>
</dbReference>
<feature type="domain" description="FANCI solenoid 4" evidence="5">
    <location>
        <begin position="903"/>
        <end position="1146"/>
    </location>
</feature>
<accession>A0AAV8XJ61</accession>
<evidence type="ECO:0000259" key="2">
    <source>
        <dbReference type="Pfam" id="PF14675"/>
    </source>
</evidence>
<evidence type="ECO:0000259" key="7">
    <source>
        <dbReference type="Pfam" id="PF14680"/>
    </source>
</evidence>
<evidence type="ECO:0000259" key="5">
    <source>
        <dbReference type="Pfam" id="PF14678"/>
    </source>
</evidence>
<dbReference type="AlphaFoldDB" id="A0AAV8XJ61"/>
<dbReference type="PANTHER" id="PTHR21818:SF0">
    <property type="entry name" value="FANCONI ANEMIA GROUP I PROTEIN"/>
    <property type="match status" value="1"/>
</dbReference>
<evidence type="ECO:0000259" key="3">
    <source>
        <dbReference type="Pfam" id="PF14676"/>
    </source>
</evidence>
<feature type="compositionally biased region" description="Polar residues" evidence="1">
    <location>
        <begin position="649"/>
        <end position="658"/>
    </location>
</feature>
<organism evidence="8 9">
    <name type="scientific">Rhamnusium bicolor</name>
    <dbReference type="NCBI Taxonomy" id="1586634"/>
    <lineage>
        <taxon>Eukaryota</taxon>
        <taxon>Metazoa</taxon>
        <taxon>Ecdysozoa</taxon>
        <taxon>Arthropoda</taxon>
        <taxon>Hexapoda</taxon>
        <taxon>Insecta</taxon>
        <taxon>Pterygota</taxon>
        <taxon>Neoptera</taxon>
        <taxon>Endopterygota</taxon>
        <taxon>Coleoptera</taxon>
        <taxon>Polyphaga</taxon>
        <taxon>Cucujiformia</taxon>
        <taxon>Chrysomeloidea</taxon>
        <taxon>Cerambycidae</taxon>
        <taxon>Lepturinae</taxon>
        <taxon>Rhagiini</taxon>
        <taxon>Rhamnusium</taxon>
    </lineage>
</organism>
<evidence type="ECO:0000259" key="4">
    <source>
        <dbReference type="Pfam" id="PF14677"/>
    </source>
</evidence>
<evidence type="ECO:0000313" key="9">
    <source>
        <dbReference type="Proteomes" id="UP001162156"/>
    </source>
</evidence>
<dbReference type="InterPro" id="IPR026171">
    <property type="entry name" value="FANCI"/>
</dbReference>
<reference evidence="8" key="1">
    <citation type="journal article" date="2023" name="Insect Mol. Biol.">
        <title>Genome sequencing provides insights into the evolution of gene families encoding plant cell wall-degrading enzymes in longhorned beetles.</title>
        <authorList>
            <person name="Shin N.R."/>
            <person name="Okamura Y."/>
            <person name="Kirsch R."/>
            <person name="Pauchet Y."/>
        </authorList>
    </citation>
    <scope>NUCLEOTIDE SEQUENCE</scope>
    <source>
        <strain evidence="8">RBIC_L_NR</strain>
    </source>
</reference>
<evidence type="ECO:0008006" key="10">
    <source>
        <dbReference type="Google" id="ProtNLM"/>
    </source>
</evidence>
<dbReference type="EMBL" id="JANEYF010003176">
    <property type="protein sequence ID" value="KAJ8938554.1"/>
    <property type="molecule type" value="Genomic_DNA"/>
</dbReference>
<feature type="domain" description="FANCI solenoid 1" evidence="2">
    <location>
        <begin position="46"/>
        <end position="218"/>
    </location>
</feature>
<dbReference type="InterPro" id="IPR029314">
    <property type="entry name" value="FANCI_S4"/>
</dbReference>